<organism evidence="9 10">
    <name type="scientific">Zhouia amylolytica AD3</name>
    <dbReference type="NCBI Taxonomy" id="1286632"/>
    <lineage>
        <taxon>Bacteria</taxon>
        <taxon>Pseudomonadati</taxon>
        <taxon>Bacteroidota</taxon>
        <taxon>Flavobacteriia</taxon>
        <taxon>Flavobacteriales</taxon>
        <taxon>Flavobacteriaceae</taxon>
        <taxon>Zhouia</taxon>
    </lineage>
</organism>
<comment type="similarity">
    <text evidence="1 8">Belongs to the SOS response-associated peptidase family.</text>
</comment>
<dbReference type="EC" id="3.4.-.-" evidence="8"/>
<evidence type="ECO:0000256" key="8">
    <source>
        <dbReference type="RuleBase" id="RU364100"/>
    </source>
</evidence>
<evidence type="ECO:0000256" key="6">
    <source>
        <dbReference type="ARBA" id="ARBA00023125"/>
    </source>
</evidence>
<dbReference type="GO" id="GO:0016829">
    <property type="term" value="F:lyase activity"/>
    <property type="evidence" value="ECO:0007669"/>
    <property type="project" value="UniProtKB-KW"/>
</dbReference>
<comment type="caution">
    <text evidence="9">The sequence shown here is derived from an EMBL/GenBank/DDBJ whole genome shotgun (WGS) entry which is preliminary data.</text>
</comment>
<evidence type="ECO:0000256" key="1">
    <source>
        <dbReference type="ARBA" id="ARBA00008136"/>
    </source>
</evidence>
<evidence type="ECO:0000313" key="10">
    <source>
        <dbReference type="Proteomes" id="UP000018850"/>
    </source>
</evidence>
<dbReference type="GO" id="GO:0008233">
    <property type="term" value="F:peptidase activity"/>
    <property type="evidence" value="ECO:0007669"/>
    <property type="project" value="UniProtKB-KW"/>
</dbReference>
<dbReference type="InterPro" id="IPR036590">
    <property type="entry name" value="SRAP-like"/>
</dbReference>
<dbReference type="GO" id="GO:0106300">
    <property type="term" value="P:protein-DNA covalent cross-linking repair"/>
    <property type="evidence" value="ECO:0007669"/>
    <property type="project" value="InterPro"/>
</dbReference>
<dbReference type="STRING" id="376730.SAMN04487906_1926"/>
<keyword evidence="2 8" id="KW-0645">Protease</keyword>
<keyword evidence="5" id="KW-0190">Covalent protein-DNA linkage</keyword>
<keyword evidence="6" id="KW-0238">DNA-binding</keyword>
<keyword evidence="7" id="KW-0456">Lyase</keyword>
<evidence type="ECO:0000256" key="5">
    <source>
        <dbReference type="ARBA" id="ARBA00023124"/>
    </source>
</evidence>
<dbReference type="AlphaFoldDB" id="W2UQ40"/>
<reference evidence="10" key="1">
    <citation type="submission" date="2013-11" db="EMBL/GenBank/DDBJ databases">
        <title>Draft genome sequence from a member of Zhouia, isolated tidal flat.</title>
        <authorList>
            <person name="Jin H."/>
            <person name="Jeon C.O."/>
        </authorList>
    </citation>
    <scope>NUCLEOTIDE SEQUENCE [LARGE SCALE GENOMIC DNA]</scope>
    <source>
        <strain evidence="10">AD3</strain>
    </source>
</reference>
<evidence type="ECO:0000256" key="2">
    <source>
        <dbReference type="ARBA" id="ARBA00022670"/>
    </source>
</evidence>
<dbReference type="GO" id="GO:0003697">
    <property type="term" value="F:single-stranded DNA binding"/>
    <property type="evidence" value="ECO:0007669"/>
    <property type="project" value="InterPro"/>
</dbReference>
<dbReference type="SUPFAM" id="SSF143081">
    <property type="entry name" value="BB1717-like"/>
    <property type="match status" value="1"/>
</dbReference>
<dbReference type="Proteomes" id="UP000018850">
    <property type="component" value="Unassembled WGS sequence"/>
</dbReference>
<dbReference type="RefSeq" id="WP_038262608.1">
    <property type="nucleotide sequence ID" value="NZ_AYXY01000013.1"/>
</dbReference>
<accession>W2UQ40</accession>
<protein>
    <recommendedName>
        <fullName evidence="8">Abasic site processing protein</fullName>
        <ecNumber evidence="8">3.4.-.-</ecNumber>
    </recommendedName>
</protein>
<evidence type="ECO:0000256" key="4">
    <source>
        <dbReference type="ARBA" id="ARBA00022801"/>
    </source>
</evidence>
<dbReference type="Gene3D" id="3.90.1680.10">
    <property type="entry name" value="SOS response associated peptidase-like"/>
    <property type="match status" value="1"/>
</dbReference>
<gene>
    <name evidence="9" type="ORF">P278_07610</name>
</gene>
<dbReference type="InterPro" id="IPR003738">
    <property type="entry name" value="SRAP"/>
</dbReference>
<dbReference type="EMBL" id="AYXY01000013">
    <property type="protein sequence ID" value="ETN96250.1"/>
    <property type="molecule type" value="Genomic_DNA"/>
</dbReference>
<evidence type="ECO:0000256" key="7">
    <source>
        <dbReference type="ARBA" id="ARBA00023239"/>
    </source>
</evidence>
<dbReference type="Pfam" id="PF02586">
    <property type="entry name" value="SRAP"/>
    <property type="match status" value="1"/>
</dbReference>
<name>W2UQ40_9FLAO</name>
<keyword evidence="10" id="KW-1185">Reference proteome</keyword>
<dbReference type="PANTHER" id="PTHR13604">
    <property type="entry name" value="DC12-RELATED"/>
    <property type="match status" value="1"/>
</dbReference>
<evidence type="ECO:0000256" key="3">
    <source>
        <dbReference type="ARBA" id="ARBA00022763"/>
    </source>
</evidence>
<dbReference type="eggNOG" id="COG2135">
    <property type="taxonomic scope" value="Bacteria"/>
</dbReference>
<evidence type="ECO:0000313" key="9">
    <source>
        <dbReference type="EMBL" id="ETN96250.1"/>
    </source>
</evidence>
<reference evidence="9 10" key="2">
    <citation type="journal article" date="2016" name="Genome Announc.">
        <title>Draft Genome Sequence of Zhouia amylolytica AD3, Isolated from Tidal Flat Sediment.</title>
        <authorList>
            <person name="Jia B."/>
            <person name="Jin H.M."/>
            <person name="Lee H.J."/>
            <person name="Jeon C.O."/>
        </authorList>
    </citation>
    <scope>NUCLEOTIDE SEQUENCE [LARGE SCALE GENOMIC DNA]</scope>
    <source>
        <strain evidence="9 10">AD3</strain>
    </source>
</reference>
<keyword evidence="4 8" id="KW-0378">Hydrolase</keyword>
<sequence length="238" mass="27756">MCYHISQRQKNPQKISELFDAENVLNPEHVPVYYHLNGFSHANVMVMTQEEPDIIQLATWGIAPPHYKDSLETYWKKYTGGTLNTRDDKFFQNYFSWKDEALLKNKCLILIDGLYEPHKPSQGKNIPFFFERPNHEMFGLLGIYTHQGGILTCSVITTTADPLFEKIHNGAKRMPMCVAPEDKDYMILMNREDSLKEEFKIFRSIELNAYPVSRDVINAHKQSDYPEIINRLEYAELS</sequence>
<keyword evidence="3" id="KW-0227">DNA damage</keyword>
<dbReference type="GO" id="GO:0006508">
    <property type="term" value="P:proteolysis"/>
    <property type="evidence" value="ECO:0007669"/>
    <property type="project" value="UniProtKB-KW"/>
</dbReference>
<dbReference type="PANTHER" id="PTHR13604:SF0">
    <property type="entry name" value="ABASIC SITE PROCESSING PROTEIN HMCES"/>
    <property type="match status" value="1"/>
</dbReference>
<proteinExistence type="inferred from homology"/>